<evidence type="ECO:0000313" key="2">
    <source>
        <dbReference type="Proteomes" id="UP000007431"/>
    </source>
</evidence>
<reference evidence="1 2" key="1">
    <citation type="journal article" date="2010" name="Nat. Biotechnol.">
        <title>Genome sequence of the model mushroom Schizophyllum commune.</title>
        <authorList>
            <person name="Ohm R.A."/>
            <person name="de Jong J.F."/>
            <person name="Lugones L.G."/>
            <person name="Aerts A."/>
            <person name="Kothe E."/>
            <person name="Stajich J.E."/>
            <person name="de Vries R.P."/>
            <person name="Record E."/>
            <person name="Levasseur A."/>
            <person name="Baker S.E."/>
            <person name="Bartholomew K.A."/>
            <person name="Coutinho P.M."/>
            <person name="Erdmann S."/>
            <person name="Fowler T.J."/>
            <person name="Gathman A.C."/>
            <person name="Lombard V."/>
            <person name="Henrissat B."/>
            <person name="Knabe N."/>
            <person name="Kuees U."/>
            <person name="Lilly W.W."/>
            <person name="Lindquist E."/>
            <person name="Lucas S."/>
            <person name="Magnuson J.K."/>
            <person name="Piumi F."/>
            <person name="Raudaskoski M."/>
            <person name="Salamov A."/>
            <person name="Schmutz J."/>
            <person name="Schwarze F.W.M.R."/>
            <person name="vanKuyk P.A."/>
            <person name="Horton J.S."/>
            <person name="Grigoriev I.V."/>
            <person name="Woesten H.A.B."/>
        </authorList>
    </citation>
    <scope>NUCLEOTIDE SEQUENCE [LARGE SCALE GENOMIC DNA]</scope>
    <source>
        <strain evidence="2">H4-8 / FGSC 9210</strain>
    </source>
</reference>
<dbReference type="SUPFAM" id="SSF56112">
    <property type="entry name" value="Protein kinase-like (PK-like)"/>
    <property type="match status" value="1"/>
</dbReference>
<gene>
    <name evidence="1" type="ORF">SCHCODRAFT_48178</name>
</gene>
<dbReference type="Proteomes" id="UP000007431">
    <property type="component" value="Unassembled WGS sequence"/>
</dbReference>
<name>D8PPE9_SCHCM</name>
<evidence type="ECO:0008006" key="3">
    <source>
        <dbReference type="Google" id="ProtNLM"/>
    </source>
</evidence>
<organism evidence="2">
    <name type="scientific">Schizophyllum commune (strain H4-8 / FGSC 9210)</name>
    <name type="common">Split gill fungus</name>
    <dbReference type="NCBI Taxonomy" id="578458"/>
    <lineage>
        <taxon>Eukaryota</taxon>
        <taxon>Fungi</taxon>
        <taxon>Dikarya</taxon>
        <taxon>Basidiomycota</taxon>
        <taxon>Agaricomycotina</taxon>
        <taxon>Agaricomycetes</taxon>
        <taxon>Agaricomycetidae</taxon>
        <taxon>Agaricales</taxon>
        <taxon>Schizophyllaceae</taxon>
        <taxon>Schizophyllum</taxon>
    </lineage>
</organism>
<keyword evidence="2" id="KW-1185">Reference proteome</keyword>
<dbReference type="GeneID" id="9597490"/>
<dbReference type="OrthoDB" id="3250044at2759"/>
<dbReference type="VEuPathDB" id="FungiDB:SCHCODRAFT_02666503"/>
<dbReference type="AlphaFoldDB" id="D8PPE9"/>
<dbReference type="HOGENOM" id="CLU_084529_0_0_1"/>
<dbReference type="eggNOG" id="ENOG502SUQ7">
    <property type="taxonomic scope" value="Eukaryota"/>
</dbReference>
<dbReference type="STRING" id="578458.D8PPE9"/>
<dbReference type="EMBL" id="GL377302">
    <property type="protein sequence ID" value="EFJ01612.1"/>
    <property type="molecule type" value="Genomic_DNA"/>
</dbReference>
<dbReference type="OMA" id="AVEWNEV"/>
<evidence type="ECO:0000313" key="1">
    <source>
        <dbReference type="EMBL" id="EFJ01612.1"/>
    </source>
</evidence>
<dbReference type="RefSeq" id="XP_003036514.1">
    <property type="nucleotide sequence ID" value="XM_003036468.1"/>
</dbReference>
<dbReference type="InParanoid" id="D8PPE9"/>
<dbReference type="InterPro" id="IPR011009">
    <property type="entry name" value="Kinase-like_dom_sf"/>
</dbReference>
<sequence>MASSASFAACEQEIVAACAQHELAHAQKIDYRRCIPFIIDDTRYFVKFGDTLSFASEAATQKELSKAARSDQDAPRVPAIHHIFAHEHLTYAVMEFVETAEVPMEALVQKVAAAVLWLRRQPAPPGVALGPLGGGRAWHRIFKDSCAPLPFTSSAALERFLNKAISSIRRRQPSIADISIADEPLVLTQSDMDPSNFGVDTAGRPVIFDFGQIGWLPESLANHSLLGTSPFASGVSAGVLGDGLRSVVESSNVKSLGAVRVFLGTTFSHDLGPFDSFCSFRMLTRHAHRPGLQCESEDVGFE</sequence>
<accession>D8PPE9</accession>
<protein>
    <recommendedName>
        <fullName evidence="3">Aminoglycoside phosphotransferase domain-containing protein</fullName>
    </recommendedName>
</protein>
<proteinExistence type="predicted"/>
<dbReference type="KEGG" id="scm:SCHCO_02666503"/>